<organism evidence="7 8">
    <name type="scientific">Lichenifustis flavocetrariae</name>
    <dbReference type="NCBI Taxonomy" id="2949735"/>
    <lineage>
        <taxon>Bacteria</taxon>
        <taxon>Pseudomonadati</taxon>
        <taxon>Pseudomonadota</taxon>
        <taxon>Alphaproteobacteria</taxon>
        <taxon>Hyphomicrobiales</taxon>
        <taxon>Lichenihabitantaceae</taxon>
        <taxon>Lichenifustis</taxon>
    </lineage>
</organism>
<dbReference type="AlphaFoldDB" id="A0AA41Z1X4"/>
<evidence type="ECO:0000256" key="3">
    <source>
        <dbReference type="ARBA" id="ARBA00022692"/>
    </source>
</evidence>
<dbReference type="GO" id="GO:0005315">
    <property type="term" value="F:phosphate transmembrane transporter activity"/>
    <property type="evidence" value="ECO:0007669"/>
    <property type="project" value="InterPro"/>
</dbReference>
<keyword evidence="8" id="KW-1185">Reference proteome</keyword>
<protein>
    <submittedName>
        <fullName evidence="7">Inorganic phosphate transporter</fullName>
    </submittedName>
</protein>
<keyword evidence="4 6" id="KW-1133">Transmembrane helix</keyword>
<evidence type="ECO:0000256" key="4">
    <source>
        <dbReference type="ARBA" id="ARBA00022989"/>
    </source>
</evidence>
<comment type="subcellular location">
    <subcellularLocation>
        <location evidence="1">Membrane</location>
        <topology evidence="1">Multi-pass membrane protein</topology>
    </subcellularLocation>
</comment>
<dbReference type="Pfam" id="PF01384">
    <property type="entry name" value="PHO4"/>
    <property type="match status" value="1"/>
</dbReference>
<dbReference type="EMBL" id="JAMOIM010000061">
    <property type="protein sequence ID" value="MCW6512704.1"/>
    <property type="molecule type" value="Genomic_DNA"/>
</dbReference>
<feature type="transmembrane region" description="Helical" evidence="6">
    <location>
        <begin position="54"/>
        <end position="80"/>
    </location>
</feature>
<evidence type="ECO:0000313" key="8">
    <source>
        <dbReference type="Proteomes" id="UP001165667"/>
    </source>
</evidence>
<dbReference type="PANTHER" id="PTHR11101:SF61">
    <property type="entry name" value="PHOSPHATE TRANSPORTER"/>
    <property type="match status" value="1"/>
</dbReference>
<dbReference type="GO" id="GO:0035435">
    <property type="term" value="P:phosphate ion transmembrane transport"/>
    <property type="evidence" value="ECO:0007669"/>
    <property type="project" value="TreeGrafter"/>
</dbReference>
<reference evidence="7" key="1">
    <citation type="submission" date="2022-05" db="EMBL/GenBank/DDBJ databases">
        <authorList>
            <person name="Pankratov T."/>
        </authorList>
    </citation>
    <scope>NUCLEOTIDE SEQUENCE</scope>
    <source>
        <strain evidence="7">BP6-180914</strain>
    </source>
</reference>
<keyword evidence="3 6" id="KW-0812">Transmembrane</keyword>
<comment type="caution">
    <text evidence="7">The sequence shown here is derived from an EMBL/GenBank/DDBJ whole genome shotgun (WGS) entry which is preliminary data.</text>
</comment>
<feature type="transmembrane region" description="Helical" evidence="6">
    <location>
        <begin position="92"/>
        <end position="114"/>
    </location>
</feature>
<dbReference type="RefSeq" id="WP_282589079.1">
    <property type="nucleotide sequence ID" value="NZ_JAMOIM010000061.1"/>
</dbReference>
<dbReference type="PANTHER" id="PTHR11101">
    <property type="entry name" value="PHOSPHATE TRANSPORTER"/>
    <property type="match status" value="1"/>
</dbReference>
<evidence type="ECO:0000256" key="5">
    <source>
        <dbReference type="ARBA" id="ARBA00023136"/>
    </source>
</evidence>
<evidence type="ECO:0000313" key="7">
    <source>
        <dbReference type="EMBL" id="MCW6512704.1"/>
    </source>
</evidence>
<sequence length="159" mass="16185">MLAFLAPGSPATLAFLFACLLLVLVFEFSNGVHDTANAVATVIYTHSLKPVPAVVWSGLMNFLGVILGGIAVAFALVELIPPDVLSPPDGGVAVGMLAALFITALAWNVGTWLLGLPNSSSHSLIGALIGIAVENSWCTGAGSATALTGTRSGACWPHC</sequence>
<evidence type="ECO:0000256" key="6">
    <source>
        <dbReference type="SAM" id="Phobius"/>
    </source>
</evidence>
<accession>A0AA41Z1X4</accession>
<dbReference type="InterPro" id="IPR001204">
    <property type="entry name" value="Phos_transporter"/>
</dbReference>
<keyword evidence="5 6" id="KW-0472">Membrane</keyword>
<dbReference type="Proteomes" id="UP001165667">
    <property type="component" value="Unassembled WGS sequence"/>
</dbReference>
<evidence type="ECO:0000256" key="2">
    <source>
        <dbReference type="ARBA" id="ARBA00022448"/>
    </source>
</evidence>
<evidence type="ECO:0000256" key="1">
    <source>
        <dbReference type="ARBA" id="ARBA00004141"/>
    </source>
</evidence>
<name>A0AA41Z1X4_9HYPH</name>
<proteinExistence type="predicted"/>
<gene>
    <name evidence="7" type="ORF">M8523_32885</name>
</gene>
<dbReference type="GO" id="GO:0016020">
    <property type="term" value="C:membrane"/>
    <property type="evidence" value="ECO:0007669"/>
    <property type="project" value="UniProtKB-SubCell"/>
</dbReference>
<keyword evidence="2" id="KW-0813">Transport</keyword>